<proteinExistence type="predicted"/>
<reference evidence="2" key="1">
    <citation type="journal article" date="2022" name="Mol. Ecol. Resour.">
        <title>The genomes of chicory, endive, great burdock and yacon provide insights into Asteraceae palaeo-polyploidization history and plant inulin production.</title>
        <authorList>
            <person name="Fan W."/>
            <person name="Wang S."/>
            <person name="Wang H."/>
            <person name="Wang A."/>
            <person name="Jiang F."/>
            <person name="Liu H."/>
            <person name="Zhao H."/>
            <person name="Xu D."/>
            <person name="Zhang Y."/>
        </authorList>
    </citation>
    <scope>NUCLEOTIDE SEQUENCE [LARGE SCALE GENOMIC DNA]</scope>
    <source>
        <strain evidence="2">cv. Yunnan</strain>
    </source>
</reference>
<accession>A0ACB8YPG1</accession>
<organism evidence="1 2">
    <name type="scientific">Smallanthus sonchifolius</name>
    <dbReference type="NCBI Taxonomy" id="185202"/>
    <lineage>
        <taxon>Eukaryota</taxon>
        <taxon>Viridiplantae</taxon>
        <taxon>Streptophyta</taxon>
        <taxon>Embryophyta</taxon>
        <taxon>Tracheophyta</taxon>
        <taxon>Spermatophyta</taxon>
        <taxon>Magnoliopsida</taxon>
        <taxon>eudicotyledons</taxon>
        <taxon>Gunneridae</taxon>
        <taxon>Pentapetalae</taxon>
        <taxon>asterids</taxon>
        <taxon>campanulids</taxon>
        <taxon>Asterales</taxon>
        <taxon>Asteraceae</taxon>
        <taxon>Asteroideae</taxon>
        <taxon>Heliantheae alliance</taxon>
        <taxon>Millerieae</taxon>
        <taxon>Smallanthus</taxon>
    </lineage>
</organism>
<comment type="caution">
    <text evidence="1">The sequence shown here is derived from an EMBL/GenBank/DDBJ whole genome shotgun (WGS) entry which is preliminary data.</text>
</comment>
<keyword evidence="2" id="KW-1185">Reference proteome</keyword>
<gene>
    <name evidence="1" type="ORF">L1987_80693</name>
</gene>
<protein>
    <submittedName>
        <fullName evidence="1">Uncharacterized protein</fullName>
    </submittedName>
</protein>
<evidence type="ECO:0000313" key="1">
    <source>
        <dbReference type="EMBL" id="KAI3687003.1"/>
    </source>
</evidence>
<reference evidence="1 2" key="2">
    <citation type="journal article" date="2022" name="Mol. Ecol. Resour.">
        <title>The genomes of chicory, endive, great burdock and yacon provide insights into Asteraceae paleo-polyploidization history and plant inulin production.</title>
        <authorList>
            <person name="Fan W."/>
            <person name="Wang S."/>
            <person name="Wang H."/>
            <person name="Wang A."/>
            <person name="Jiang F."/>
            <person name="Liu H."/>
            <person name="Zhao H."/>
            <person name="Xu D."/>
            <person name="Zhang Y."/>
        </authorList>
    </citation>
    <scope>NUCLEOTIDE SEQUENCE [LARGE SCALE GENOMIC DNA]</scope>
    <source>
        <strain evidence="2">cv. Yunnan</strain>
        <tissue evidence="1">Leaves</tissue>
    </source>
</reference>
<sequence length="223" mass="24846">MLAACVDDYFSDSEPCDKAIEDPIYENYKAVLDSKSTNETLTPKSVRLLFKDPCTRLATEVSKALLELANSFKNHRQCSPEILSDHLHQALQDLDSTMKSQPRLFIGPDMLTLVGGSKPEKHLSSVNTEASDLYMWRTKKLRSLRPTLSKITITSLEFSEALPIAAFAALLVEAVAKLDLVIEQVEELGRIACFKEFEVGDDVILNVQDISKREISLPCNVAD</sequence>
<name>A0ACB8YPG1_9ASTR</name>
<dbReference type="EMBL" id="CM042044">
    <property type="protein sequence ID" value="KAI3687003.1"/>
    <property type="molecule type" value="Genomic_DNA"/>
</dbReference>
<evidence type="ECO:0000313" key="2">
    <source>
        <dbReference type="Proteomes" id="UP001056120"/>
    </source>
</evidence>
<dbReference type="Proteomes" id="UP001056120">
    <property type="component" value="Linkage Group LG27"/>
</dbReference>